<dbReference type="AlphaFoldDB" id="A0A2I8VLG7"/>
<proteinExistence type="predicted"/>
<dbReference type="EMBL" id="CP026309">
    <property type="protein sequence ID" value="AUV82761.1"/>
    <property type="molecule type" value="Genomic_DNA"/>
</dbReference>
<dbReference type="RefSeq" id="WP_103426450.1">
    <property type="nucleotide sequence ID" value="NZ_CP026309.1"/>
</dbReference>
<evidence type="ECO:0000313" key="2">
    <source>
        <dbReference type="EMBL" id="AUV82761.1"/>
    </source>
</evidence>
<organism evidence="2 3">
    <name type="scientific">Salinigranum rubrum</name>
    <dbReference type="NCBI Taxonomy" id="755307"/>
    <lineage>
        <taxon>Archaea</taxon>
        <taxon>Methanobacteriati</taxon>
        <taxon>Methanobacteriota</taxon>
        <taxon>Stenosarchaea group</taxon>
        <taxon>Halobacteria</taxon>
        <taxon>Halobacteriales</taxon>
        <taxon>Haloferacaceae</taxon>
        <taxon>Salinigranum</taxon>
    </lineage>
</organism>
<feature type="transmembrane region" description="Helical" evidence="1">
    <location>
        <begin position="6"/>
        <end position="23"/>
    </location>
</feature>
<feature type="transmembrane region" description="Helical" evidence="1">
    <location>
        <begin position="86"/>
        <end position="107"/>
    </location>
</feature>
<accession>A0A2I8VLG7</accession>
<feature type="transmembrane region" description="Helical" evidence="1">
    <location>
        <begin position="30"/>
        <end position="52"/>
    </location>
</feature>
<evidence type="ECO:0000256" key="1">
    <source>
        <dbReference type="SAM" id="Phobius"/>
    </source>
</evidence>
<evidence type="ECO:0008006" key="4">
    <source>
        <dbReference type="Google" id="ProtNLM"/>
    </source>
</evidence>
<protein>
    <recommendedName>
        <fullName evidence="4">Metal-dependent hydrolase</fullName>
    </recommendedName>
</protein>
<keyword evidence="1" id="KW-0812">Transmembrane</keyword>
<sequence>MSLWGVHVGVAGIVTVLVLFALAPGHRYRGVVVAASSLWAVLPDFHHALVWFPALQTDWRALHDSALANLFWLHRVIDRADPGDRVVYSLAMWGLFLAVVASTELAIRRRR</sequence>
<dbReference type="KEGG" id="srub:C2R22_14825"/>
<keyword evidence="3" id="KW-1185">Reference proteome</keyword>
<name>A0A2I8VLG7_9EURY</name>
<keyword evidence="1" id="KW-0472">Membrane</keyword>
<keyword evidence="1" id="KW-1133">Transmembrane helix</keyword>
<dbReference type="GeneID" id="35593391"/>
<evidence type="ECO:0000313" key="3">
    <source>
        <dbReference type="Proteomes" id="UP000236584"/>
    </source>
</evidence>
<dbReference type="OrthoDB" id="307743at2157"/>
<dbReference type="Proteomes" id="UP000236584">
    <property type="component" value="Chromosome"/>
</dbReference>
<gene>
    <name evidence="2" type="ORF">C2R22_14825</name>
</gene>
<reference evidence="2 3" key="1">
    <citation type="submission" date="2018-01" db="EMBL/GenBank/DDBJ databases">
        <title>Complete genome sequence of Salinigranum rubrum GX10T, an extremely halophilic archaeon isolated from a marine solar saltern.</title>
        <authorList>
            <person name="Han S."/>
        </authorList>
    </citation>
    <scope>NUCLEOTIDE SEQUENCE [LARGE SCALE GENOMIC DNA]</scope>
    <source>
        <strain evidence="2 3">GX10</strain>
    </source>
</reference>